<evidence type="ECO:0000313" key="2">
    <source>
        <dbReference type="Proteomes" id="UP000735302"/>
    </source>
</evidence>
<dbReference type="EMBL" id="BLXT01007646">
    <property type="protein sequence ID" value="GFO40854.1"/>
    <property type="molecule type" value="Genomic_DNA"/>
</dbReference>
<name>A0AAV4D9F1_9GAST</name>
<proteinExistence type="predicted"/>
<dbReference type="Proteomes" id="UP000735302">
    <property type="component" value="Unassembled WGS sequence"/>
</dbReference>
<sequence length="123" mass="13908">MLRPKTVQLVGKGTPETCACMHCLHVRLKIGILNKVLQTNLEELRLPSETKMLSFFLCGMDSEWPNQICLEALDDALLEEGQAPSVAKRIQDLQSLMPGMRRLATLYPFSIQWAKSSLFTMKL</sequence>
<comment type="caution">
    <text evidence="1">The sequence shown here is derived from an EMBL/GenBank/DDBJ whole genome shotgun (WGS) entry which is preliminary data.</text>
</comment>
<dbReference type="AlphaFoldDB" id="A0AAV4D9F1"/>
<protein>
    <submittedName>
        <fullName evidence="1">Uncharacterized protein</fullName>
    </submittedName>
</protein>
<organism evidence="1 2">
    <name type="scientific">Plakobranchus ocellatus</name>
    <dbReference type="NCBI Taxonomy" id="259542"/>
    <lineage>
        <taxon>Eukaryota</taxon>
        <taxon>Metazoa</taxon>
        <taxon>Spiralia</taxon>
        <taxon>Lophotrochozoa</taxon>
        <taxon>Mollusca</taxon>
        <taxon>Gastropoda</taxon>
        <taxon>Heterobranchia</taxon>
        <taxon>Euthyneura</taxon>
        <taxon>Panpulmonata</taxon>
        <taxon>Sacoglossa</taxon>
        <taxon>Placobranchoidea</taxon>
        <taxon>Plakobranchidae</taxon>
        <taxon>Plakobranchus</taxon>
    </lineage>
</organism>
<keyword evidence="2" id="KW-1185">Reference proteome</keyword>
<reference evidence="1 2" key="1">
    <citation type="journal article" date="2021" name="Elife">
        <title>Chloroplast acquisition without the gene transfer in kleptoplastic sea slugs, Plakobranchus ocellatus.</title>
        <authorList>
            <person name="Maeda T."/>
            <person name="Takahashi S."/>
            <person name="Yoshida T."/>
            <person name="Shimamura S."/>
            <person name="Takaki Y."/>
            <person name="Nagai Y."/>
            <person name="Toyoda A."/>
            <person name="Suzuki Y."/>
            <person name="Arimoto A."/>
            <person name="Ishii H."/>
            <person name="Satoh N."/>
            <person name="Nishiyama T."/>
            <person name="Hasebe M."/>
            <person name="Maruyama T."/>
            <person name="Minagawa J."/>
            <person name="Obokata J."/>
            <person name="Shigenobu S."/>
        </authorList>
    </citation>
    <scope>NUCLEOTIDE SEQUENCE [LARGE SCALE GENOMIC DNA]</scope>
</reference>
<gene>
    <name evidence="1" type="ORF">PoB_006735900</name>
</gene>
<evidence type="ECO:0000313" key="1">
    <source>
        <dbReference type="EMBL" id="GFO40854.1"/>
    </source>
</evidence>
<accession>A0AAV4D9F1</accession>